<organism evidence="4 5">
    <name type="scientific">Cyanidiococcus yangmingshanensis</name>
    <dbReference type="NCBI Taxonomy" id="2690220"/>
    <lineage>
        <taxon>Eukaryota</taxon>
        <taxon>Rhodophyta</taxon>
        <taxon>Bangiophyceae</taxon>
        <taxon>Cyanidiales</taxon>
        <taxon>Cyanidiaceae</taxon>
        <taxon>Cyanidiococcus</taxon>
    </lineage>
</organism>
<evidence type="ECO:0000313" key="5">
    <source>
        <dbReference type="Proteomes" id="UP000530660"/>
    </source>
</evidence>
<dbReference type="InterPro" id="IPR004143">
    <property type="entry name" value="BPL_LPL_catalytic"/>
</dbReference>
<dbReference type="InterPro" id="IPR004562">
    <property type="entry name" value="LipoylTrfase_LipoateP_Ligase"/>
</dbReference>
<comment type="similarity">
    <text evidence="2">Belongs to the LplA family.</text>
</comment>
<dbReference type="GO" id="GO:0017118">
    <property type="term" value="F:lipoyltransferase activity"/>
    <property type="evidence" value="ECO:0007669"/>
    <property type="project" value="TreeGrafter"/>
</dbReference>
<dbReference type="Gene3D" id="3.30.930.10">
    <property type="entry name" value="Bira Bifunctional Protein, Domain 2"/>
    <property type="match status" value="1"/>
</dbReference>
<reference evidence="4 5" key="1">
    <citation type="journal article" date="2020" name="J. Phycol.">
        <title>Comparative genome analysis reveals Cyanidiococcus gen. nov., a new extremophilic red algal genus sister to Cyanidioschyzon (Cyanidioschyzonaceae, Rhodophyta).</title>
        <authorList>
            <person name="Liu S.-L."/>
            <person name="Chiang Y.-R."/>
            <person name="Yoon H.S."/>
            <person name="Fu H.-Y."/>
        </authorList>
    </citation>
    <scope>NUCLEOTIDE SEQUENCE [LARGE SCALE GENOMIC DNA]</scope>
    <source>
        <strain evidence="4 5">THAL066</strain>
    </source>
</reference>
<dbReference type="Pfam" id="PF21948">
    <property type="entry name" value="LplA-B_cat"/>
    <property type="match status" value="1"/>
</dbReference>
<comment type="pathway">
    <text evidence="1">Protein modification; protein lipoylation via exogenous pathway; protein N(6)-(lipoyl)lysine from lipoate: step 2/2.</text>
</comment>
<dbReference type="PROSITE" id="PS51733">
    <property type="entry name" value="BPL_LPL_CATALYTIC"/>
    <property type="match status" value="1"/>
</dbReference>
<keyword evidence="4" id="KW-0436">Ligase</keyword>
<protein>
    <submittedName>
        <fullName evidence="4">Lipoate-protein ligase</fullName>
    </submittedName>
</protein>
<dbReference type="CDD" id="cd16443">
    <property type="entry name" value="LplA"/>
    <property type="match status" value="1"/>
</dbReference>
<feature type="domain" description="BPL/LPL catalytic" evidence="3">
    <location>
        <begin position="90"/>
        <end position="267"/>
    </location>
</feature>
<dbReference type="AlphaFoldDB" id="A0A7J7IQ88"/>
<dbReference type="PANTHER" id="PTHR12561">
    <property type="entry name" value="LIPOATE-PROTEIN LIGASE"/>
    <property type="match status" value="1"/>
</dbReference>
<name>A0A7J7IQ88_9RHOD</name>
<sequence length="509" mass="56550">MRRAFDERPPSERSCAPPTVPLGLADLALERRQQRVHLRFGRCPCPQTQLDRPRACMFGRQAVVLWSKSGCIFQNLALEEWFLQRCAREQGPSRALLLYCNAPTVVIGRNQNPWVESNLWLLAQNEAGRGAHPETQEPVCLARRYSGGGTVVHDYGNLNFSFITPKTGFSRRKHIEWLANTLQETFPDLQLVINERNDLLCRGHKVSGSAYRLTGSAALHHGTLLVRSNLCQLRQFLSSTQLHQATDQEQMLTDIATSATKRVAKAPHGVAFDLARETLSSSVAERNLSTVGAHVHAAFSAVRGTASVRSPVMNLAEVVPCMQVNQVARVCFERFQTECSARVVSSNEIDWSSVRETATQLLDPEWILGETPAFQVHLPGLRLGHGVTVDAVLSALRKGAWLDSVALQAVDVLAEEQIVLKALQHMVEQHLQGRCRLDGAEIRTLLQQWNRLPNRSSDKRARDCLEALGDILARCLPPIHGWLRNQRTRVLGKTFSGQSMAPVPSPSSG</sequence>
<dbReference type="GO" id="GO:0005739">
    <property type="term" value="C:mitochondrion"/>
    <property type="evidence" value="ECO:0007669"/>
    <property type="project" value="TreeGrafter"/>
</dbReference>
<evidence type="ECO:0000259" key="3">
    <source>
        <dbReference type="PROSITE" id="PS51733"/>
    </source>
</evidence>
<dbReference type="Proteomes" id="UP000530660">
    <property type="component" value="Unassembled WGS sequence"/>
</dbReference>
<comment type="caution">
    <text evidence="4">The sequence shown here is derived from an EMBL/GenBank/DDBJ whole genome shotgun (WGS) entry which is preliminary data.</text>
</comment>
<dbReference type="OrthoDB" id="201621at2759"/>
<dbReference type="InterPro" id="IPR045864">
    <property type="entry name" value="aa-tRNA-synth_II/BPL/LPL"/>
</dbReference>
<evidence type="ECO:0000313" key="4">
    <source>
        <dbReference type="EMBL" id="KAF6004707.1"/>
    </source>
</evidence>
<dbReference type="UniPathway" id="UPA00537">
    <property type="reaction ID" value="UER00595"/>
</dbReference>
<evidence type="ECO:0000256" key="2">
    <source>
        <dbReference type="ARBA" id="ARBA00008242"/>
    </source>
</evidence>
<dbReference type="GO" id="GO:0016874">
    <property type="term" value="F:ligase activity"/>
    <property type="evidence" value="ECO:0007669"/>
    <property type="project" value="UniProtKB-KW"/>
</dbReference>
<proteinExistence type="inferred from homology"/>
<dbReference type="PANTHER" id="PTHR12561:SF3">
    <property type="entry name" value="LIPOYLTRANSFERASE 1, MITOCHONDRIAL"/>
    <property type="match status" value="1"/>
</dbReference>
<gene>
    <name evidence="4" type="primary">LIPT1</name>
    <name evidence="4" type="ORF">F1559_000201</name>
</gene>
<dbReference type="EMBL" id="VWRR01000002">
    <property type="protein sequence ID" value="KAF6004707.1"/>
    <property type="molecule type" value="Genomic_DNA"/>
</dbReference>
<dbReference type="GO" id="GO:0009249">
    <property type="term" value="P:protein lipoylation"/>
    <property type="evidence" value="ECO:0007669"/>
    <property type="project" value="InterPro"/>
</dbReference>
<dbReference type="SUPFAM" id="SSF55681">
    <property type="entry name" value="Class II aaRS and biotin synthetases"/>
    <property type="match status" value="1"/>
</dbReference>
<accession>A0A7J7IQ88</accession>
<evidence type="ECO:0000256" key="1">
    <source>
        <dbReference type="ARBA" id="ARBA00005085"/>
    </source>
</evidence>
<keyword evidence="5" id="KW-1185">Reference proteome</keyword>